<dbReference type="InterPro" id="IPR001647">
    <property type="entry name" value="HTH_TetR"/>
</dbReference>
<dbReference type="GO" id="GO:0003700">
    <property type="term" value="F:DNA-binding transcription factor activity"/>
    <property type="evidence" value="ECO:0007669"/>
    <property type="project" value="TreeGrafter"/>
</dbReference>
<dbReference type="PROSITE" id="PS50977">
    <property type="entry name" value="HTH_TETR_2"/>
    <property type="match status" value="1"/>
</dbReference>
<feature type="DNA-binding region" description="H-T-H motif" evidence="2">
    <location>
        <begin position="40"/>
        <end position="59"/>
    </location>
</feature>
<name>B0I4W5_9ACTN</name>
<dbReference type="SUPFAM" id="SSF46689">
    <property type="entry name" value="Homeodomain-like"/>
    <property type="match status" value="1"/>
</dbReference>
<dbReference type="AlphaFoldDB" id="B0I4W5"/>
<proteinExistence type="predicted"/>
<accession>B0I4W5</accession>
<evidence type="ECO:0000259" key="4">
    <source>
        <dbReference type="PROSITE" id="PS50977"/>
    </source>
</evidence>
<dbReference type="GO" id="GO:0000976">
    <property type="term" value="F:transcription cis-regulatory region binding"/>
    <property type="evidence" value="ECO:0007669"/>
    <property type="project" value="TreeGrafter"/>
</dbReference>
<feature type="domain" description="HTH tetR-type" evidence="4">
    <location>
        <begin position="17"/>
        <end position="77"/>
    </location>
</feature>
<evidence type="ECO:0000313" key="5">
    <source>
        <dbReference type="EMBL" id="BAG06219.1"/>
    </source>
</evidence>
<evidence type="ECO:0000256" key="1">
    <source>
        <dbReference type="ARBA" id="ARBA00023125"/>
    </source>
</evidence>
<dbReference type="PRINTS" id="PR00455">
    <property type="entry name" value="HTHTETR"/>
</dbReference>
<evidence type="ECO:0000256" key="3">
    <source>
        <dbReference type="SAM" id="MobiDB-lite"/>
    </source>
</evidence>
<feature type="region of interest" description="Disordered" evidence="3">
    <location>
        <begin position="1"/>
        <end position="21"/>
    </location>
</feature>
<dbReference type="PANTHER" id="PTHR30055">
    <property type="entry name" value="HTH-TYPE TRANSCRIPTIONAL REGULATOR RUTR"/>
    <property type="match status" value="1"/>
</dbReference>
<gene>
    <name evidence="5" type="primary">dfdS</name>
</gene>
<dbReference type="InterPro" id="IPR009057">
    <property type="entry name" value="Homeodomain-like_sf"/>
</dbReference>
<dbReference type="Gene3D" id="1.10.357.10">
    <property type="entry name" value="Tetracycline Repressor, domain 2"/>
    <property type="match status" value="1"/>
</dbReference>
<organism evidence="5">
    <name type="scientific">Nocardioides sp. DF412</name>
    <dbReference type="NCBI Taxonomy" id="490627"/>
    <lineage>
        <taxon>Bacteria</taxon>
        <taxon>Bacillati</taxon>
        <taxon>Actinomycetota</taxon>
        <taxon>Actinomycetes</taxon>
        <taxon>Propionibacteriales</taxon>
        <taxon>Nocardioidaceae</taxon>
        <taxon>Nocardioides</taxon>
    </lineage>
</organism>
<keyword evidence="1 2" id="KW-0238">DNA-binding</keyword>
<dbReference type="EMBL" id="AB373749">
    <property type="protein sequence ID" value="BAG06219.1"/>
    <property type="molecule type" value="Genomic_DNA"/>
</dbReference>
<dbReference type="PANTHER" id="PTHR30055:SF146">
    <property type="entry name" value="HTH-TYPE TRANSCRIPTIONAL DUAL REGULATOR CECR"/>
    <property type="match status" value="1"/>
</dbReference>
<dbReference type="InterPro" id="IPR050109">
    <property type="entry name" value="HTH-type_TetR-like_transc_reg"/>
</dbReference>
<evidence type="ECO:0000256" key="2">
    <source>
        <dbReference type="PROSITE-ProRule" id="PRU00335"/>
    </source>
</evidence>
<protein>
    <submittedName>
        <fullName evidence="5">TetR-type regulator</fullName>
    </submittedName>
</protein>
<sequence>MLAGVATEAGGGNRRGRRSKEEVLDAAARVMAQRGYAGTSISAITAESGVPVSAIYHHFRSKGGVLSAVLERGARDYFAAMRAAHAEPPAGGTHRERLAWFMERTAEVFAANPGFLRLHLQLLLSDEAADAEVAEMNRQVREEGRAYMRHMISTAFADQGTAVADAVAQRLDYFAIAAFDGSFVNFQAEAERTVASQMDVLIDAMVAVGEAVVAQRS</sequence>
<reference evidence="5" key="1">
    <citation type="journal article" date="2008" name="J. Biosci. Bioeng.">
        <title>Isolation of dibenzofuran-degrading bacterium, Nocardioides sp. DF412, and characterization of its dibenzofuran degradation genes.</title>
        <authorList>
            <person name="Miyauchi K."/>
            <person name="Sukda P."/>
            <person name="Nishida T."/>
            <person name="Ito E."/>
            <person name="Matsumoto Y."/>
            <person name="Masai E."/>
            <person name="Fukuda M."/>
        </authorList>
    </citation>
    <scope>NUCLEOTIDE SEQUENCE</scope>
    <source>
        <strain evidence="5">DF412</strain>
    </source>
</reference>
<dbReference type="Pfam" id="PF00440">
    <property type="entry name" value="TetR_N"/>
    <property type="match status" value="1"/>
</dbReference>